<sequence length="51" mass="5839">MRADRLLTLAAEKDPSNMGDVYQMATYTILILISAVVMVVWLKRRGRSKKK</sequence>
<keyword evidence="1" id="KW-0812">Transmembrane</keyword>
<evidence type="ECO:0000313" key="3">
    <source>
        <dbReference type="Proteomes" id="UP001596028"/>
    </source>
</evidence>
<evidence type="ECO:0000313" key="2">
    <source>
        <dbReference type="EMBL" id="MFC4596769.1"/>
    </source>
</evidence>
<comment type="caution">
    <text evidence="2">The sequence shown here is derived from an EMBL/GenBank/DDBJ whole genome shotgun (WGS) entry which is preliminary data.</text>
</comment>
<keyword evidence="1" id="KW-1133">Transmembrane helix</keyword>
<organism evidence="2 3">
    <name type="scientific">Cohnella hongkongensis</name>
    <dbReference type="NCBI Taxonomy" id="178337"/>
    <lineage>
        <taxon>Bacteria</taxon>
        <taxon>Bacillati</taxon>
        <taxon>Bacillota</taxon>
        <taxon>Bacilli</taxon>
        <taxon>Bacillales</taxon>
        <taxon>Paenibacillaceae</taxon>
        <taxon>Cohnella</taxon>
    </lineage>
</organism>
<proteinExistence type="predicted"/>
<protein>
    <recommendedName>
        <fullName evidence="4">LPXTG cell wall anchor domain-containing protein</fullName>
    </recommendedName>
</protein>
<evidence type="ECO:0000256" key="1">
    <source>
        <dbReference type="SAM" id="Phobius"/>
    </source>
</evidence>
<dbReference type="EMBL" id="JBHSEP010000001">
    <property type="protein sequence ID" value="MFC4596769.1"/>
    <property type="molecule type" value="Genomic_DNA"/>
</dbReference>
<feature type="transmembrane region" description="Helical" evidence="1">
    <location>
        <begin position="24"/>
        <end position="42"/>
    </location>
</feature>
<reference evidence="3" key="1">
    <citation type="journal article" date="2019" name="Int. J. Syst. Evol. Microbiol.">
        <title>The Global Catalogue of Microorganisms (GCM) 10K type strain sequencing project: providing services to taxonomists for standard genome sequencing and annotation.</title>
        <authorList>
            <consortium name="The Broad Institute Genomics Platform"/>
            <consortium name="The Broad Institute Genome Sequencing Center for Infectious Disease"/>
            <person name="Wu L."/>
            <person name="Ma J."/>
        </authorList>
    </citation>
    <scope>NUCLEOTIDE SEQUENCE [LARGE SCALE GENOMIC DNA]</scope>
    <source>
        <strain evidence="3">CCUG 49571</strain>
    </source>
</reference>
<gene>
    <name evidence="2" type="ORF">ACFO3S_00840</name>
</gene>
<accession>A0ABV9F993</accession>
<dbReference type="RefSeq" id="WP_378091240.1">
    <property type="nucleotide sequence ID" value="NZ_JBHSEP010000001.1"/>
</dbReference>
<keyword evidence="1" id="KW-0472">Membrane</keyword>
<evidence type="ECO:0008006" key="4">
    <source>
        <dbReference type="Google" id="ProtNLM"/>
    </source>
</evidence>
<name>A0ABV9F993_9BACL</name>
<dbReference type="Proteomes" id="UP001596028">
    <property type="component" value="Unassembled WGS sequence"/>
</dbReference>
<keyword evidence="3" id="KW-1185">Reference proteome</keyword>